<gene>
    <name evidence="2" type="ORF">CBER1_09972</name>
</gene>
<evidence type="ECO:0000313" key="3">
    <source>
        <dbReference type="Proteomes" id="UP000237631"/>
    </source>
</evidence>
<dbReference type="EMBL" id="PNEN01000548">
    <property type="protein sequence ID" value="PPJ55132.1"/>
    <property type="molecule type" value="Genomic_DNA"/>
</dbReference>
<accession>A0A2S6C5Y5</accession>
<proteinExistence type="predicted"/>
<dbReference type="STRING" id="357750.A0A2S6C5Y5"/>
<comment type="caution">
    <text evidence="2">The sequence shown here is derived from an EMBL/GenBank/DDBJ whole genome shotgun (WGS) entry which is preliminary data.</text>
</comment>
<feature type="region of interest" description="Disordered" evidence="1">
    <location>
        <begin position="1"/>
        <end position="37"/>
    </location>
</feature>
<dbReference type="Proteomes" id="UP000237631">
    <property type="component" value="Unassembled WGS sequence"/>
</dbReference>
<sequence>MASILRPKESFPGPQHSSLEASGGTSCSALQAGTPSRTTNVLKRKANTDLHGSDPTFQKHVQTCNPFPVPTKTALDHSLCLFPKPWWDIYEGVEYASNQGAAGADTILSRKRQLPKERPDALYVIKKQALAINPAIRNVAKPIHDNIVTLFQVFHHEGVVSFVYEEMDVSLEQVFLLDIDPWSINPEHKDSQIAAICSQERPSANVGTSLIAPCRELVRDSTAMAEIFLALSFPLDGNPNHDELEAQLQDFHRCLEDGDIEQALQHEYLGAAEPGQLVKLVVRTLRVSYQPPSPYK</sequence>
<organism evidence="2 3">
    <name type="scientific">Cercospora berteroae</name>
    <dbReference type="NCBI Taxonomy" id="357750"/>
    <lineage>
        <taxon>Eukaryota</taxon>
        <taxon>Fungi</taxon>
        <taxon>Dikarya</taxon>
        <taxon>Ascomycota</taxon>
        <taxon>Pezizomycotina</taxon>
        <taxon>Dothideomycetes</taxon>
        <taxon>Dothideomycetidae</taxon>
        <taxon>Mycosphaerellales</taxon>
        <taxon>Mycosphaerellaceae</taxon>
        <taxon>Cercospora</taxon>
    </lineage>
</organism>
<feature type="compositionally biased region" description="Polar residues" evidence="1">
    <location>
        <begin position="15"/>
        <end position="37"/>
    </location>
</feature>
<protein>
    <submittedName>
        <fullName evidence="2">Uncharacterized protein</fullName>
    </submittedName>
</protein>
<dbReference type="AlphaFoldDB" id="A0A2S6C5Y5"/>
<dbReference type="OrthoDB" id="3632252at2759"/>
<keyword evidence="3" id="KW-1185">Reference proteome</keyword>
<reference evidence="3" key="1">
    <citation type="journal article" date="2017" name="bioRxiv">
        <title>Conservation of a gene cluster reveals novel cercosporin biosynthetic mechanisms and extends production to the genus Colletotrichum.</title>
        <authorList>
            <person name="de Jonge R."/>
            <person name="Ebert M.K."/>
            <person name="Huitt-Roehl C.R."/>
            <person name="Pal P."/>
            <person name="Suttle J.C."/>
            <person name="Spanner R.E."/>
            <person name="Neubauer J.D."/>
            <person name="Jurick W.M.II."/>
            <person name="Stott K.A."/>
            <person name="Secor G.A."/>
            <person name="Thomma B.P.H.J."/>
            <person name="Van de Peer Y."/>
            <person name="Townsend C.A."/>
            <person name="Bolton M.D."/>
        </authorList>
    </citation>
    <scope>NUCLEOTIDE SEQUENCE [LARGE SCALE GENOMIC DNA]</scope>
    <source>
        <strain evidence="3">CBS538.71</strain>
    </source>
</reference>
<evidence type="ECO:0000256" key="1">
    <source>
        <dbReference type="SAM" id="MobiDB-lite"/>
    </source>
</evidence>
<name>A0A2S6C5Y5_9PEZI</name>
<evidence type="ECO:0000313" key="2">
    <source>
        <dbReference type="EMBL" id="PPJ55132.1"/>
    </source>
</evidence>